<keyword evidence="1" id="KW-0315">Glutamine amidotransferase</keyword>
<proteinExistence type="predicted"/>
<dbReference type="PANTHER" id="PTHR43235">
    <property type="entry name" value="GLUTAMINE AMIDOTRANSFERASE PB2B2.05-RELATED"/>
    <property type="match status" value="1"/>
</dbReference>
<name>A0A921IUZ6_9ACTN</name>
<dbReference type="Pfam" id="PF07722">
    <property type="entry name" value="Peptidase_C26"/>
    <property type="match status" value="1"/>
</dbReference>
<dbReference type="GO" id="GO:0006598">
    <property type="term" value="P:polyamine catabolic process"/>
    <property type="evidence" value="ECO:0007669"/>
    <property type="project" value="TreeGrafter"/>
</dbReference>
<dbReference type="Proteomes" id="UP000753256">
    <property type="component" value="Unassembled WGS sequence"/>
</dbReference>
<dbReference type="CDD" id="cd01745">
    <property type="entry name" value="GATase1_2"/>
    <property type="match status" value="1"/>
</dbReference>
<dbReference type="Gene3D" id="3.40.50.880">
    <property type="match status" value="1"/>
</dbReference>
<dbReference type="InterPro" id="IPR029062">
    <property type="entry name" value="Class_I_gatase-like"/>
</dbReference>
<dbReference type="PROSITE" id="PS51273">
    <property type="entry name" value="GATASE_TYPE_1"/>
    <property type="match status" value="1"/>
</dbReference>
<dbReference type="GO" id="GO:0033969">
    <property type="term" value="F:gamma-glutamyl-gamma-aminobutyrate hydrolase activity"/>
    <property type="evidence" value="ECO:0007669"/>
    <property type="project" value="TreeGrafter"/>
</dbReference>
<sequence length="255" mass="27738">MSNQRPLILVSSSATEYLGEPALRLSENYADALVMAGGLPVVAPLCGDLSIYDDLLDRVSGLMLTGGADIDPACYRAALALDEQAIEQGERAVHETTPARDDIELHLLAEAERRNMPILGICRGLQIINVAHGGTLYHDLPAQHAPEPGTLAITHDAYMDGRISHGITIEEDSLLARTVQATELMVNSLHHQAVRDVARGFVCTACASDGVIEAIENPSYPYMLAVQWHPEYHASTEPMSLIFRSFVSAAREWRA</sequence>
<reference evidence="1" key="1">
    <citation type="journal article" date="2021" name="PeerJ">
        <title>Extensive microbial diversity within the chicken gut microbiome revealed by metagenomics and culture.</title>
        <authorList>
            <person name="Gilroy R."/>
            <person name="Ravi A."/>
            <person name="Getino M."/>
            <person name="Pursley I."/>
            <person name="Horton D.L."/>
            <person name="Alikhan N.F."/>
            <person name="Baker D."/>
            <person name="Gharbi K."/>
            <person name="Hall N."/>
            <person name="Watson M."/>
            <person name="Adriaenssens E.M."/>
            <person name="Foster-Nyarko E."/>
            <person name="Jarju S."/>
            <person name="Secka A."/>
            <person name="Antonio M."/>
            <person name="Oren A."/>
            <person name="Chaudhuri R.R."/>
            <person name="La Ragione R."/>
            <person name="Hildebrand F."/>
            <person name="Pallen M.J."/>
        </authorList>
    </citation>
    <scope>NUCLEOTIDE SEQUENCE</scope>
    <source>
        <strain evidence="1">ChiHjej13B12-9602</strain>
    </source>
</reference>
<dbReference type="InterPro" id="IPR044668">
    <property type="entry name" value="PuuD-like"/>
</dbReference>
<protein>
    <submittedName>
        <fullName evidence="1">Type 1 glutamine amidotransferase</fullName>
    </submittedName>
</protein>
<dbReference type="PANTHER" id="PTHR43235:SF1">
    <property type="entry name" value="GLUTAMINE AMIDOTRANSFERASE PB2B2.05-RELATED"/>
    <property type="match status" value="1"/>
</dbReference>
<dbReference type="AlphaFoldDB" id="A0A921IUZ6"/>
<dbReference type="RefSeq" id="WP_273191201.1">
    <property type="nucleotide sequence ID" value="NZ_CALUIL010000007.1"/>
</dbReference>
<reference evidence="1" key="2">
    <citation type="submission" date="2021-09" db="EMBL/GenBank/DDBJ databases">
        <authorList>
            <person name="Gilroy R."/>
        </authorList>
    </citation>
    <scope>NUCLEOTIDE SEQUENCE</scope>
    <source>
        <strain evidence="1">ChiHjej13B12-9602</strain>
    </source>
</reference>
<comment type="caution">
    <text evidence="1">The sequence shown here is derived from an EMBL/GenBank/DDBJ whole genome shotgun (WGS) entry which is preliminary data.</text>
</comment>
<dbReference type="InterPro" id="IPR011697">
    <property type="entry name" value="Peptidase_C26"/>
</dbReference>
<evidence type="ECO:0000313" key="2">
    <source>
        <dbReference type="Proteomes" id="UP000753256"/>
    </source>
</evidence>
<dbReference type="EMBL" id="DYUZ01000034">
    <property type="protein sequence ID" value="HJG38076.1"/>
    <property type="molecule type" value="Genomic_DNA"/>
</dbReference>
<accession>A0A921IUZ6</accession>
<evidence type="ECO:0000313" key="1">
    <source>
        <dbReference type="EMBL" id="HJG38076.1"/>
    </source>
</evidence>
<dbReference type="GO" id="GO:0005829">
    <property type="term" value="C:cytosol"/>
    <property type="evidence" value="ECO:0007669"/>
    <property type="project" value="TreeGrafter"/>
</dbReference>
<organism evidence="1 2">
    <name type="scientific">Enorma phocaeensis</name>
    <dbReference type="NCBI Taxonomy" id="1871019"/>
    <lineage>
        <taxon>Bacteria</taxon>
        <taxon>Bacillati</taxon>
        <taxon>Actinomycetota</taxon>
        <taxon>Coriobacteriia</taxon>
        <taxon>Coriobacteriales</taxon>
        <taxon>Coriobacteriaceae</taxon>
        <taxon>Enorma</taxon>
    </lineage>
</organism>
<gene>
    <name evidence="1" type="ORF">K8V70_09535</name>
</gene>
<dbReference type="SUPFAM" id="SSF52317">
    <property type="entry name" value="Class I glutamine amidotransferase-like"/>
    <property type="match status" value="1"/>
</dbReference>